<name>A0A1C7MY81_9FUNG</name>
<accession>A0A1C7MY81</accession>
<evidence type="ECO:0000313" key="1">
    <source>
        <dbReference type="EMBL" id="OBZ81773.1"/>
    </source>
</evidence>
<reference evidence="1 2" key="1">
    <citation type="submission" date="2016-03" db="EMBL/GenBank/DDBJ databases">
        <title>Choanephora cucurbitarum.</title>
        <authorList>
            <person name="Min B."/>
            <person name="Park H."/>
            <person name="Park J.-H."/>
            <person name="Shin H.-D."/>
            <person name="Choi I.-G."/>
        </authorList>
    </citation>
    <scope>NUCLEOTIDE SEQUENCE [LARGE SCALE GENOMIC DNA]</scope>
    <source>
        <strain evidence="1 2">KUS-F28377</strain>
    </source>
</reference>
<protein>
    <recommendedName>
        <fullName evidence="3">Transposase Tc1-like domain-containing protein</fullName>
    </recommendedName>
</protein>
<dbReference type="EMBL" id="LUGH01001061">
    <property type="protein sequence ID" value="OBZ81773.1"/>
    <property type="molecule type" value="Genomic_DNA"/>
</dbReference>
<dbReference type="Proteomes" id="UP000093000">
    <property type="component" value="Unassembled WGS sequence"/>
</dbReference>
<evidence type="ECO:0008006" key="3">
    <source>
        <dbReference type="Google" id="ProtNLM"/>
    </source>
</evidence>
<organism evidence="1 2">
    <name type="scientific">Choanephora cucurbitarum</name>
    <dbReference type="NCBI Taxonomy" id="101091"/>
    <lineage>
        <taxon>Eukaryota</taxon>
        <taxon>Fungi</taxon>
        <taxon>Fungi incertae sedis</taxon>
        <taxon>Mucoromycota</taxon>
        <taxon>Mucoromycotina</taxon>
        <taxon>Mucoromycetes</taxon>
        <taxon>Mucorales</taxon>
        <taxon>Mucorineae</taxon>
        <taxon>Choanephoraceae</taxon>
        <taxon>Choanephoroideae</taxon>
        <taxon>Choanephora</taxon>
    </lineage>
</organism>
<dbReference type="InParanoid" id="A0A1C7MY81"/>
<dbReference type="AlphaFoldDB" id="A0A1C7MY81"/>
<evidence type="ECO:0000313" key="2">
    <source>
        <dbReference type="Proteomes" id="UP000093000"/>
    </source>
</evidence>
<dbReference type="STRING" id="101091.A0A1C7MY81"/>
<sequence>MNNTENKCKRSLTRCVGGVYWLNKEGCNNITIGKKVWLARETVRDIVKTVEKTNTPLHRKPIARPKKINSRSSRQLKRAVVRNSFMSIQDIIVFYPRNLEFKLYYAAYKPALTDTHKRNRLEWAKEHLH</sequence>
<keyword evidence="2" id="KW-1185">Reference proteome</keyword>
<proteinExistence type="predicted"/>
<comment type="caution">
    <text evidence="1">The sequence shown here is derived from an EMBL/GenBank/DDBJ whole genome shotgun (WGS) entry which is preliminary data.</text>
</comment>
<gene>
    <name evidence="1" type="ORF">A0J61_10178</name>
</gene>